<protein>
    <submittedName>
        <fullName evidence="1">Unnamed protein product</fullName>
    </submittedName>
</protein>
<keyword evidence="2" id="KW-1185">Reference proteome</keyword>
<evidence type="ECO:0000313" key="2">
    <source>
        <dbReference type="Proteomes" id="UP001165063"/>
    </source>
</evidence>
<dbReference type="EMBL" id="BSXU01000608">
    <property type="protein sequence ID" value="GMG21247.1"/>
    <property type="molecule type" value="Genomic_DNA"/>
</dbReference>
<dbReference type="Proteomes" id="UP001165063">
    <property type="component" value="Unassembled WGS sequence"/>
</dbReference>
<reference evidence="1" key="1">
    <citation type="submission" date="2023-04" db="EMBL/GenBank/DDBJ databases">
        <title>Ambrosiozyma monospora NBRC 1965.</title>
        <authorList>
            <person name="Ichikawa N."/>
            <person name="Sato H."/>
            <person name="Tonouchi N."/>
        </authorList>
    </citation>
    <scope>NUCLEOTIDE SEQUENCE</scope>
    <source>
        <strain evidence="1">NBRC 1965</strain>
    </source>
</reference>
<comment type="caution">
    <text evidence="1">The sequence shown here is derived from an EMBL/GenBank/DDBJ whole genome shotgun (WGS) entry which is preliminary data.</text>
</comment>
<proteinExistence type="predicted"/>
<gene>
    <name evidence="1" type="ORF">Amon01_000185300</name>
</gene>
<sequence>MIYKFITICQEIPWELKKVVLTNSLQNVNLLKYYVEFEDVIKLCQPLTTFNVLSRYILPDLEVYSFGHKEKVNVDRFEFTITSSCLREPIRTRSGNLSKYLDFLRACTVNTLEVPGELVFNIQVVLSDPRFNALMALSDIAQRLILKDVASFNTPVFNQFYPKVVEVTMITLVSLEMLRPLVTHLFDTNLSSVKKIRFYIDDDFSKFSALTKLKSPDRQLEVVFRVEGSFFNNSAVKMFLKEDGIKFKLDQLTDPVSSFDYHKYFDPKQKLAQLVITKSKSLKLISKFSPEKIFIETDEIRKFNEGCDSVNEVNLLTIMIRDCNFSRFRNVKEITLISPSIDIASFNSVPDWVEKLSFDSVFKDNGKITFPSNLRKLQLGRNMPFSQLDFTKCDKLETLMFVCSLDIDENHPLWNRLPKSLKDIEFQFRVLPGDRFRGLDSFGMTISDDMEDLTITLRNQRDVLLCINKNDDNDKVYGEIEYNMEFPTCVINNVSREVLISAAKGPVFLLCEKKDETHILTKNSKDLPFKQKSTTKDGFMIFGST</sequence>
<evidence type="ECO:0000313" key="1">
    <source>
        <dbReference type="EMBL" id="GMG21247.1"/>
    </source>
</evidence>
<name>A0A9W7DEV6_AMBMO</name>
<dbReference type="AlphaFoldDB" id="A0A9W7DEV6"/>
<organism evidence="1 2">
    <name type="scientific">Ambrosiozyma monospora</name>
    <name type="common">Yeast</name>
    <name type="synonym">Endomycopsis monosporus</name>
    <dbReference type="NCBI Taxonomy" id="43982"/>
    <lineage>
        <taxon>Eukaryota</taxon>
        <taxon>Fungi</taxon>
        <taxon>Dikarya</taxon>
        <taxon>Ascomycota</taxon>
        <taxon>Saccharomycotina</taxon>
        <taxon>Pichiomycetes</taxon>
        <taxon>Pichiales</taxon>
        <taxon>Pichiaceae</taxon>
        <taxon>Ambrosiozyma</taxon>
    </lineage>
</organism>
<accession>A0A9W7DEV6</accession>